<sequence>MKLTKVVVIAAIAGAAFSFSSLAFSAQPNKVEVNWSNAEKYRDLRSTTETKRNFQQRFFKEISAYLNELSQSLPQGYQLNMDVTQVDLAGRITFVRGQQVRIIKDIDYPNMAFSYQLKNPNGQIIAEHQAQVKGKAFLAGSQHQSHRMKPFAYEKQMLEDWFDKEIVSKF</sequence>
<dbReference type="AlphaFoldDB" id="A0A3E0U504"/>
<proteinExistence type="predicted"/>
<dbReference type="InterPro" id="IPR021557">
    <property type="entry name" value="DUF3016"/>
</dbReference>
<dbReference type="Proteomes" id="UP000256899">
    <property type="component" value="Unassembled WGS sequence"/>
</dbReference>
<protein>
    <submittedName>
        <fullName evidence="2">DUF3016 domain-containing protein</fullName>
    </submittedName>
</protein>
<feature type="chain" id="PRO_5017586941" evidence="1">
    <location>
        <begin position="26"/>
        <end position="170"/>
    </location>
</feature>
<dbReference type="EMBL" id="QUOT01000001">
    <property type="protein sequence ID" value="REL31633.1"/>
    <property type="molecule type" value="Genomic_DNA"/>
</dbReference>
<evidence type="ECO:0000313" key="3">
    <source>
        <dbReference type="Proteomes" id="UP000256899"/>
    </source>
</evidence>
<name>A0A3E0U504_9GAMM</name>
<reference evidence="3" key="1">
    <citation type="submission" date="2018-08" db="EMBL/GenBank/DDBJ databases">
        <title>Thalassotalea euphylliae genome.</title>
        <authorList>
            <person name="Summers S."/>
            <person name="Rice S.A."/>
            <person name="Freckelton M.L."/>
            <person name="Nedved B.T."/>
            <person name="Hadfield M.G."/>
        </authorList>
    </citation>
    <scope>NUCLEOTIDE SEQUENCE [LARGE SCALE GENOMIC DNA]</scope>
    <source>
        <strain evidence="3">H3</strain>
    </source>
</reference>
<dbReference type="Pfam" id="PF11454">
    <property type="entry name" value="DUF3016"/>
    <property type="match status" value="1"/>
</dbReference>
<keyword evidence="1" id="KW-0732">Signal</keyword>
<gene>
    <name evidence="2" type="ORF">DXX94_13395</name>
</gene>
<feature type="signal peptide" evidence="1">
    <location>
        <begin position="1"/>
        <end position="25"/>
    </location>
</feature>
<organism evidence="2 3">
    <name type="scientific">Thalassotalea euphylliae</name>
    <dbReference type="NCBI Taxonomy" id="1655234"/>
    <lineage>
        <taxon>Bacteria</taxon>
        <taxon>Pseudomonadati</taxon>
        <taxon>Pseudomonadota</taxon>
        <taxon>Gammaproteobacteria</taxon>
        <taxon>Alteromonadales</taxon>
        <taxon>Colwelliaceae</taxon>
        <taxon>Thalassotalea</taxon>
    </lineage>
</organism>
<keyword evidence="3" id="KW-1185">Reference proteome</keyword>
<dbReference type="RefSeq" id="WP_116016620.1">
    <property type="nucleotide sequence ID" value="NZ_QUOT01000001.1"/>
</dbReference>
<evidence type="ECO:0000313" key="2">
    <source>
        <dbReference type="EMBL" id="REL31633.1"/>
    </source>
</evidence>
<accession>A0A3E0U504</accession>
<evidence type="ECO:0000256" key="1">
    <source>
        <dbReference type="SAM" id="SignalP"/>
    </source>
</evidence>
<comment type="caution">
    <text evidence="2">The sequence shown here is derived from an EMBL/GenBank/DDBJ whole genome shotgun (WGS) entry which is preliminary data.</text>
</comment>